<dbReference type="InterPro" id="IPR004843">
    <property type="entry name" value="Calcineurin-like_PHP"/>
</dbReference>
<dbReference type="PANTHER" id="PTHR22953:SF153">
    <property type="entry name" value="PURPLE ACID PHOSPHATASE"/>
    <property type="match status" value="1"/>
</dbReference>
<sequence length="644" mass="74521">MNYKSGIDPAPLKGHTNQDGICYRSVHKMEYSASVNTGNSINFHLKSKTMLSFRAHPLCNVFVGCILFFTLSCQNDHPMEQTELTISDVISDAVTTIYSEGREAEFANYTQEDVLQEFNDEEKMVLASKYWVFDINQKSEVYVCRSVDQDELPFWIPETGFQKTDMQVKNKFNTYEVWKKTYPAGRVELGINGFDRHNRVYFTIIRPLENQQPLVVEPVYPTHQIITPFHKGSYTYFDWDELVITELPDELTGATLLVTNRGRSREAHLMQDAFRTTDFPSSDTIDQILLTWSSDPKTTMDIGWRTSTDEKESTLRYWTPGSTDTAVINGQLTVLEDRMLANDRFNHRFRSQLTDLKPGITYQYQLSTPTHTSRTYEFMTDDGGDAFEFGWFGDVHSDPDWGKLVQKGDSLFPNIRFYIQSGDNVNTGLFRDDWDKTIGYSGDVFRSKPYMATPGNHDAQEGLPPTRYLEYLKYPHNGPAGKQPGLTYTFTYGNTQFFMMDCVSIPVEEQADWLEQELKDSDATFKIAAFHFSPFTPHEDYSDIKESWVPLFEKYGLDLVLTGHFHYYQRTKAYGADLNETGTPTYIMSVGTTYKNKERTTPQAHEVVYFRNHMFPHITVDGNRLEIVTYDRHFEELDRYVIEK</sequence>
<dbReference type="GO" id="GO:0046872">
    <property type="term" value="F:metal ion binding"/>
    <property type="evidence" value="ECO:0007669"/>
    <property type="project" value="InterPro"/>
</dbReference>
<dbReference type="PANTHER" id="PTHR22953">
    <property type="entry name" value="ACID PHOSPHATASE RELATED"/>
    <property type="match status" value="1"/>
</dbReference>
<dbReference type="Proteomes" id="UP000753961">
    <property type="component" value="Unassembled WGS sequence"/>
</dbReference>
<evidence type="ECO:0000313" key="5">
    <source>
        <dbReference type="Proteomes" id="UP000753961"/>
    </source>
</evidence>
<keyword evidence="1" id="KW-0732">Signal</keyword>
<dbReference type="InterPro" id="IPR039331">
    <property type="entry name" value="PAPs-like"/>
</dbReference>
<dbReference type="SUPFAM" id="SSF49363">
    <property type="entry name" value="Purple acid phosphatase, N-terminal domain"/>
    <property type="match status" value="1"/>
</dbReference>
<dbReference type="Gene3D" id="3.60.21.10">
    <property type="match status" value="1"/>
</dbReference>
<evidence type="ECO:0000313" key="4">
    <source>
        <dbReference type="EMBL" id="MBY5958959.1"/>
    </source>
</evidence>
<dbReference type="InterPro" id="IPR029052">
    <property type="entry name" value="Metallo-depent_PP-like"/>
</dbReference>
<dbReference type="RefSeq" id="WP_222580497.1">
    <property type="nucleotide sequence ID" value="NZ_JAHVHU010000011.1"/>
</dbReference>
<proteinExistence type="predicted"/>
<feature type="domain" description="Purple acid phosphatase N-terminal" evidence="3">
    <location>
        <begin position="286"/>
        <end position="380"/>
    </location>
</feature>
<dbReference type="Pfam" id="PF00149">
    <property type="entry name" value="Metallophos"/>
    <property type="match status" value="1"/>
</dbReference>
<dbReference type="GO" id="GO:0003993">
    <property type="term" value="F:acid phosphatase activity"/>
    <property type="evidence" value="ECO:0007669"/>
    <property type="project" value="InterPro"/>
</dbReference>
<dbReference type="InterPro" id="IPR015914">
    <property type="entry name" value="PAPs_N"/>
</dbReference>
<keyword evidence="5" id="KW-1185">Reference proteome</keyword>
<dbReference type="AlphaFoldDB" id="A0A953HMZ4"/>
<evidence type="ECO:0000259" key="3">
    <source>
        <dbReference type="Pfam" id="PF16656"/>
    </source>
</evidence>
<dbReference type="Pfam" id="PF16656">
    <property type="entry name" value="Pur_ac_phosph_N"/>
    <property type="match status" value="1"/>
</dbReference>
<organism evidence="4 5">
    <name type="scientific">Membranihabitans marinus</name>
    <dbReference type="NCBI Taxonomy" id="1227546"/>
    <lineage>
        <taxon>Bacteria</taxon>
        <taxon>Pseudomonadati</taxon>
        <taxon>Bacteroidota</taxon>
        <taxon>Saprospiria</taxon>
        <taxon>Saprospirales</taxon>
        <taxon>Saprospiraceae</taxon>
        <taxon>Membranihabitans</taxon>
    </lineage>
</organism>
<dbReference type="EMBL" id="JAHVHU010000011">
    <property type="protein sequence ID" value="MBY5958959.1"/>
    <property type="molecule type" value="Genomic_DNA"/>
</dbReference>
<reference evidence="4" key="1">
    <citation type="submission" date="2021-06" db="EMBL/GenBank/DDBJ databases">
        <title>44 bacteria genomes isolated from Dapeng, Shenzhen.</title>
        <authorList>
            <person name="Zheng W."/>
            <person name="Yu S."/>
            <person name="Huang Y."/>
        </authorList>
    </citation>
    <scope>NUCLEOTIDE SEQUENCE</scope>
    <source>
        <strain evidence="4">DP5N28-2</strain>
    </source>
</reference>
<dbReference type="Gene3D" id="2.60.40.380">
    <property type="entry name" value="Purple acid phosphatase-like, N-terminal"/>
    <property type="match status" value="1"/>
</dbReference>
<comment type="caution">
    <text evidence="4">The sequence shown here is derived from an EMBL/GenBank/DDBJ whole genome shotgun (WGS) entry which is preliminary data.</text>
</comment>
<dbReference type="SUPFAM" id="SSF56300">
    <property type="entry name" value="Metallo-dependent phosphatases"/>
    <property type="match status" value="1"/>
</dbReference>
<dbReference type="InterPro" id="IPR008963">
    <property type="entry name" value="Purple_acid_Pase-like_N"/>
</dbReference>
<evidence type="ECO:0000256" key="1">
    <source>
        <dbReference type="ARBA" id="ARBA00022729"/>
    </source>
</evidence>
<accession>A0A953HMZ4</accession>
<protein>
    <submittedName>
        <fullName evidence="4">Metallophosphoesterase family protein</fullName>
    </submittedName>
</protein>
<evidence type="ECO:0000259" key="2">
    <source>
        <dbReference type="Pfam" id="PF00149"/>
    </source>
</evidence>
<name>A0A953HMZ4_9BACT</name>
<feature type="domain" description="Calcineurin-like phosphoesterase" evidence="2">
    <location>
        <begin position="390"/>
        <end position="568"/>
    </location>
</feature>
<gene>
    <name evidence="4" type="ORF">KUV50_12480</name>
</gene>